<gene>
    <name evidence="5" type="ORF">FC48_GL000023</name>
</gene>
<name>A0A0R2BJ36_9LACO</name>
<evidence type="ECO:0000256" key="4">
    <source>
        <dbReference type="SAM" id="MobiDB-lite"/>
    </source>
</evidence>
<dbReference type="NCBIfam" id="TIGR00621">
    <property type="entry name" value="ssb"/>
    <property type="match status" value="1"/>
</dbReference>
<dbReference type="AlphaFoldDB" id="A0A0R2BJ36"/>
<dbReference type="InterPro" id="IPR012340">
    <property type="entry name" value="NA-bd_OB-fold"/>
</dbReference>
<dbReference type="Gene3D" id="2.40.50.140">
    <property type="entry name" value="Nucleic acid-binding proteins"/>
    <property type="match status" value="1"/>
</dbReference>
<keyword evidence="2" id="KW-0235">DNA replication</keyword>
<dbReference type="PROSITE" id="PS50935">
    <property type="entry name" value="SSB"/>
    <property type="match status" value="1"/>
</dbReference>
<comment type="caution">
    <text evidence="2">Lacks conserved residue(s) required for the propagation of feature annotation.</text>
</comment>
<keyword evidence="2" id="KW-0234">DNA repair</keyword>
<keyword evidence="1 2" id="KW-0238">DNA-binding</keyword>
<dbReference type="EMBL" id="AYYN01000059">
    <property type="protein sequence ID" value="KRM75692.1"/>
    <property type="molecule type" value="Genomic_DNA"/>
</dbReference>
<comment type="caution">
    <text evidence="5">The sequence shown here is derived from an EMBL/GenBank/DDBJ whole genome shotgun (WGS) entry which is preliminary data.</text>
</comment>
<dbReference type="PANTHER" id="PTHR10302">
    <property type="entry name" value="SINGLE-STRANDED DNA-BINDING PROTEIN"/>
    <property type="match status" value="1"/>
</dbReference>
<dbReference type="CDD" id="cd04496">
    <property type="entry name" value="SSB_OBF"/>
    <property type="match status" value="1"/>
</dbReference>
<evidence type="ECO:0000256" key="3">
    <source>
        <dbReference type="RuleBase" id="RU000524"/>
    </source>
</evidence>
<feature type="compositionally biased region" description="Polar residues" evidence="4">
    <location>
        <begin position="155"/>
        <end position="165"/>
    </location>
</feature>
<sequence length="184" mass="20103">MINSVVLVGRLTRDPELRYTPSGAAVASFTVAIDRRFTNQQGQREADFINCVMWRKAAENFANFTHKGSLVGIEGRIQTRSYENQQGQRVYVTEVLAENFSLLESKAESERYRAQHGSSNANVQGSAPSNDMQSSNPFGTPANNQTNDAFGGSGFDTTPNNSNNVADPFAGGQQIDISDDDLPF</sequence>
<dbReference type="GO" id="GO:0009295">
    <property type="term" value="C:nucleoid"/>
    <property type="evidence" value="ECO:0007669"/>
    <property type="project" value="TreeGrafter"/>
</dbReference>
<dbReference type="GO" id="GO:0006281">
    <property type="term" value="P:DNA repair"/>
    <property type="evidence" value="ECO:0007669"/>
    <property type="project" value="UniProtKB-UniRule"/>
</dbReference>
<dbReference type="SUPFAM" id="SSF50249">
    <property type="entry name" value="Nucleic acid-binding proteins"/>
    <property type="match status" value="1"/>
</dbReference>
<dbReference type="HAMAP" id="MF_00984">
    <property type="entry name" value="SSB"/>
    <property type="match status" value="1"/>
</dbReference>
<protein>
    <recommendedName>
        <fullName evidence="2 3">Single-stranded DNA-binding protein</fullName>
        <shortName evidence="2">SSB</shortName>
    </recommendedName>
</protein>
<dbReference type="FunFam" id="2.40.50.140:FF:000084">
    <property type="entry name" value="Single-stranded DNA-binding protein"/>
    <property type="match status" value="1"/>
</dbReference>
<evidence type="ECO:0000256" key="1">
    <source>
        <dbReference type="ARBA" id="ARBA00023125"/>
    </source>
</evidence>
<evidence type="ECO:0000256" key="2">
    <source>
        <dbReference type="HAMAP-Rule" id="MF_00984"/>
    </source>
</evidence>
<keyword evidence="2" id="KW-0233">DNA recombination</keyword>
<comment type="function">
    <text evidence="2">Plays an important role in DNA replication, recombination and repair. Binds to ssDNA and to an array of partner proteins to recruit them to their sites of action during DNA metabolism.</text>
</comment>
<dbReference type="PATRIC" id="fig|1423772.3.peg.30"/>
<feature type="compositionally biased region" description="Polar residues" evidence="4">
    <location>
        <begin position="116"/>
        <end position="148"/>
    </location>
</feature>
<dbReference type="InterPro" id="IPR000424">
    <property type="entry name" value="Primosome_PriB/ssb"/>
</dbReference>
<dbReference type="InterPro" id="IPR011344">
    <property type="entry name" value="ssDNA-bd"/>
</dbReference>
<dbReference type="Pfam" id="PF00436">
    <property type="entry name" value="SSB"/>
    <property type="match status" value="1"/>
</dbReference>
<feature type="region of interest" description="Disordered" evidence="4">
    <location>
        <begin position="111"/>
        <end position="184"/>
    </location>
</feature>
<accession>A0A0R2BJ36</accession>
<dbReference type="RefSeq" id="WP_056958899.1">
    <property type="nucleotide sequence ID" value="NZ_AYYN01000059.1"/>
</dbReference>
<reference evidence="5 6" key="1">
    <citation type="journal article" date="2015" name="Genome Announc.">
        <title>Expanding the biotechnology potential of lactobacilli through comparative genomics of 213 strains and associated genera.</title>
        <authorList>
            <person name="Sun Z."/>
            <person name="Harris H.M."/>
            <person name="McCann A."/>
            <person name="Guo C."/>
            <person name="Argimon S."/>
            <person name="Zhang W."/>
            <person name="Yang X."/>
            <person name="Jeffery I.B."/>
            <person name="Cooney J.C."/>
            <person name="Kagawa T.F."/>
            <person name="Liu W."/>
            <person name="Song Y."/>
            <person name="Salvetti E."/>
            <person name="Wrobel A."/>
            <person name="Rasinkangas P."/>
            <person name="Parkhill J."/>
            <person name="Rea M.C."/>
            <person name="O'Sullivan O."/>
            <person name="Ritari J."/>
            <person name="Douillard F.P."/>
            <person name="Paul Ross R."/>
            <person name="Yang R."/>
            <person name="Briner A.E."/>
            <person name="Felis G.E."/>
            <person name="de Vos W.M."/>
            <person name="Barrangou R."/>
            <person name="Klaenhammer T.R."/>
            <person name="Caufield P.W."/>
            <person name="Cui Y."/>
            <person name="Zhang H."/>
            <person name="O'Toole P.W."/>
        </authorList>
    </citation>
    <scope>NUCLEOTIDE SEQUENCE [LARGE SCALE GENOMIC DNA]</scope>
    <source>
        <strain evidence="5 6">DSM 20452</strain>
    </source>
</reference>
<dbReference type="GO" id="GO:0006310">
    <property type="term" value="P:DNA recombination"/>
    <property type="evidence" value="ECO:0007669"/>
    <property type="project" value="UniProtKB-UniRule"/>
</dbReference>
<organism evidence="5 6">
    <name type="scientific">Ligilactobacillus murinus DSM 20452 = NBRC 14221</name>
    <dbReference type="NCBI Taxonomy" id="1423772"/>
    <lineage>
        <taxon>Bacteria</taxon>
        <taxon>Bacillati</taxon>
        <taxon>Bacillota</taxon>
        <taxon>Bacilli</taxon>
        <taxon>Lactobacillales</taxon>
        <taxon>Lactobacillaceae</taxon>
        <taxon>Ligilactobacillus</taxon>
    </lineage>
</organism>
<dbReference type="PANTHER" id="PTHR10302:SF27">
    <property type="entry name" value="SINGLE-STRANDED DNA-BINDING PROTEIN"/>
    <property type="match status" value="1"/>
</dbReference>
<comment type="subunit">
    <text evidence="2">Homotetramer.</text>
</comment>
<evidence type="ECO:0000313" key="6">
    <source>
        <dbReference type="Proteomes" id="UP000051612"/>
    </source>
</evidence>
<evidence type="ECO:0000313" key="5">
    <source>
        <dbReference type="EMBL" id="KRM75692.1"/>
    </source>
</evidence>
<feature type="short sequence motif" description="Important for interaction with partner proteins" evidence="2">
    <location>
        <begin position="179"/>
        <end position="184"/>
    </location>
</feature>
<proteinExistence type="inferred from homology"/>
<dbReference type="GO" id="GO:0006260">
    <property type="term" value="P:DNA replication"/>
    <property type="evidence" value="ECO:0007669"/>
    <property type="project" value="UniProtKB-UniRule"/>
</dbReference>
<dbReference type="Proteomes" id="UP000051612">
    <property type="component" value="Unassembled WGS sequence"/>
</dbReference>
<keyword evidence="2" id="KW-0227">DNA damage</keyword>
<dbReference type="GO" id="GO:0003697">
    <property type="term" value="F:single-stranded DNA binding"/>
    <property type="evidence" value="ECO:0007669"/>
    <property type="project" value="UniProtKB-UniRule"/>
</dbReference>